<protein>
    <submittedName>
        <fullName evidence="4">TrmH family tRNA/rRNA methyltransferase</fullName>
        <ecNumber evidence="4">2.1.1.-</ecNumber>
    </submittedName>
</protein>
<dbReference type="Gene3D" id="3.40.1280.10">
    <property type="match status" value="1"/>
</dbReference>
<dbReference type="AlphaFoldDB" id="A0A1P8WEK3"/>
<dbReference type="InterPro" id="IPR029028">
    <property type="entry name" value="Alpha/beta_knot_MTases"/>
</dbReference>
<evidence type="ECO:0000313" key="5">
    <source>
        <dbReference type="Proteomes" id="UP000187735"/>
    </source>
</evidence>
<dbReference type="NCBIfam" id="TIGR00186">
    <property type="entry name" value="rRNA_methyl_3"/>
    <property type="match status" value="1"/>
</dbReference>
<dbReference type="EC" id="2.1.1.-" evidence="4"/>
<dbReference type="GO" id="GO:0008173">
    <property type="term" value="F:RNA methyltransferase activity"/>
    <property type="evidence" value="ECO:0007669"/>
    <property type="project" value="InterPro"/>
</dbReference>
<dbReference type="InterPro" id="IPR013123">
    <property type="entry name" value="SpoU_subst-bd"/>
</dbReference>
<dbReference type="GO" id="GO:0003723">
    <property type="term" value="F:RNA binding"/>
    <property type="evidence" value="ECO:0007669"/>
    <property type="project" value="InterPro"/>
</dbReference>
<dbReference type="GO" id="GO:0006396">
    <property type="term" value="P:RNA processing"/>
    <property type="evidence" value="ECO:0007669"/>
    <property type="project" value="InterPro"/>
</dbReference>
<dbReference type="GO" id="GO:0005829">
    <property type="term" value="C:cytosol"/>
    <property type="evidence" value="ECO:0007669"/>
    <property type="project" value="TreeGrafter"/>
</dbReference>
<dbReference type="SMART" id="SM00967">
    <property type="entry name" value="SpoU_sub_bind"/>
    <property type="match status" value="1"/>
</dbReference>
<evidence type="ECO:0000313" key="4">
    <source>
        <dbReference type="EMBL" id="APZ92447.1"/>
    </source>
</evidence>
<gene>
    <name evidence="4" type="ORF">Fuma_02058</name>
</gene>
<evidence type="ECO:0000256" key="2">
    <source>
        <dbReference type="ARBA" id="ARBA00022679"/>
    </source>
</evidence>
<organism evidence="4 5">
    <name type="scientific">Fuerstiella marisgermanici</name>
    <dbReference type="NCBI Taxonomy" id="1891926"/>
    <lineage>
        <taxon>Bacteria</taxon>
        <taxon>Pseudomonadati</taxon>
        <taxon>Planctomycetota</taxon>
        <taxon>Planctomycetia</taxon>
        <taxon>Planctomycetales</taxon>
        <taxon>Planctomycetaceae</taxon>
        <taxon>Fuerstiella</taxon>
    </lineage>
</organism>
<feature type="domain" description="RNA 2-O ribose methyltransferase substrate binding" evidence="3">
    <location>
        <begin position="23"/>
        <end position="99"/>
    </location>
</feature>
<keyword evidence="5" id="KW-1185">Reference proteome</keyword>
<sequence>MSRSSGSRRSRKRQLQASHQKNWLIGRHAVVETLTAQHWPVDELFLSEELANDVVNEVAGLAEQADVNWQMVPAARVSELCHAEHHQGMAARMGPFSYSDVESLLATCSAESSDATTGRSPIVVVCDRIQDTFNFGAILRCCDAMNVAGVVIGAAEQATVTPQVARSSAGAVNYVPIVMSESVVNAVGRLAEAGFAIAAASEKSESVAWDADLKRPIALIVGSEARGVSDELLERCDLRLRIPMMGQVESLNAAVATGMLLYEIRRQQV</sequence>
<dbReference type="SUPFAM" id="SSF55315">
    <property type="entry name" value="L30e-like"/>
    <property type="match status" value="1"/>
</dbReference>
<dbReference type="OrthoDB" id="9794400at2"/>
<evidence type="ECO:0000259" key="3">
    <source>
        <dbReference type="SMART" id="SM00967"/>
    </source>
</evidence>
<dbReference type="Proteomes" id="UP000187735">
    <property type="component" value="Chromosome"/>
</dbReference>
<dbReference type="EMBL" id="CP017641">
    <property type="protein sequence ID" value="APZ92447.1"/>
    <property type="molecule type" value="Genomic_DNA"/>
</dbReference>
<dbReference type="PANTHER" id="PTHR46429">
    <property type="entry name" value="23S RRNA (GUANOSINE-2'-O-)-METHYLTRANSFERASE RLMB"/>
    <property type="match status" value="1"/>
</dbReference>
<evidence type="ECO:0000256" key="1">
    <source>
        <dbReference type="ARBA" id="ARBA00022603"/>
    </source>
</evidence>
<dbReference type="STRING" id="1891926.Fuma_02058"/>
<reference evidence="4 5" key="1">
    <citation type="journal article" date="2016" name="Front. Microbiol.">
        <title>Fuerstia marisgermanicae gen. nov., sp. nov., an Unusual Member of the Phylum Planctomycetes from the German Wadden Sea.</title>
        <authorList>
            <person name="Kohn T."/>
            <person name="Heuer A."/>
            <person name="Jogler M."/>
            <person name="Vollmers J."/>
            <person name="Boedeker C."/>
            <person name="Bunk B."/>
            <person name="Rast P."/>
            <person name="Borchert D."/>
            <person name="Glockner I."/>
            <person name="Freese H.M."/>
            <person name="Klenk H.P."/>
            <person name="Overmann J."/>
            <person name="Kaster A.K."/>
            <person name="Rohde M."/>
            <person name="Wiegand S."/>
            <person name="Jogler C."/>
        </authorList>
    </citation>
    <scope>NUCLEOTIDE SEQUENCE [LARGE SCALE GENOMIC DNA]</scope>
    <source>
        <strain evidence="4 5">NH11</strain>
    </source>
</reference>
<dbReference type="KEGG" id="fmr:Fuma_02058"/>
<dbReference type="RefSeq" id="WP_077024065.1">
    <property type="nucleotide sequence ID" value="NZ_CP017641.1"/>
</dbReference>
<dbReference type="InterPro" id="IPR029064">
    <property type="entry name" value="Ribosomal_eL30-like_sf"/>
</dbReference>
<dbReference type="InterPro" id="IPR029026">
    <property type="entry name" value="tRNA_m1G_MTases_N"/>
</dbReference>
<dbReference type="InterPro" id="IPR004441">
    <property type="entry name" value="rRNA_MeTrfase_TrmH"/>
</dbReference>
<dbReference type="Pfam" id="PF08032">
    <property type="entry name" value="SpoU_sub_bind"/>
    <property type="match status" value="1"/>
</dbReference>
<accession>A0A1P8WEK3</accession>
<name>A0A1P8WEK3_9PLAN</name>
<dbReference type="InterPro" id="IPR001537">
    <property type="entry name" value="SpoU_MeTrfase"/>
</dbReference>
<dbReference type="SUPFAM" id="SSF75217">
    <property type="entry name" value="alpha/beta knot"/>
    <property type="match status" value="1"/>
</dbReference>
<dbReference type="PANTHER" id="PTHR46429:SF1">
    <property type="entry name" value="23S RRNA (GUANOSINE-2'-O-)-METHYLTRANSFERASE RLMB"/>
    <property type="match status" value="1"/>
</dbReference>
<proteinExistence type="predicted"/>
<dbReference type="GO" id="GO:0032259">
    <property type="term" value="P:methylation"/>
    <property type="evidence" value="ECO:0007669"/>
    <property type="project" value="UniProtKB-KW"/>
</dbReference>
<dbReference type="CDD" id="cd18103">
    <property type="entry name" value="SpoU-like_RlmB"/>
    <property type="match status" value="1"/>
</dbReference>
<keyword evidence="1 4" id="KW-0489">Methyltransferase</keyword>
<keyword evidence="2 4" id="KW-0808">Transferase</keyword>
<dbReference type="Gene3D" id="3.30.1330.30">
    <property type="match status" value="1"/>
</dbReference>
<dbReference type="Pfam" id="PF00588">
    <property type="entry name" value="SpoU_methylase"/>
    <property type="match status" value="1"/>
</dbReference>